<organism evidence="2 3">
    <name type="scientific">Paraliobacillus ryukyuensis</name>
    <dbReference type="NCBI Taxonomy" id="200904"/>
    <lineage>
        <taxon>Bacteria</taxon>
        <taxon>Bacillati</taxon>
        <taxon>Bacillota</taxon>
        <taxon>Bacilli</taxon>
        <taxon>Bacillales</taxon>
        <taxon>Bacillaceae</taxon>
        <taxon>Paraliobacillus</taxon>
    </lineage>
</organism>
<comment type="caution">
    <text evidence="2">The sequence shown here is derived from an EMBL/GenBank/DDBJ whole genome shotgun (WGS) entry which is preliminary data.</text>
</comment>
<keyword evidence="1" id="KW-0732">Signal</keyword>
<dbReference type="RefSeq" id="WP_113867635.1">
    <property type="nucleotide sequence ID" value="NZ_BAABQN010000002.1"/>
</dbReference>
<keyword evidence="3" id="KW-1185">Reference proteome</keyword>
<dbReference type="Proteomes" id="UP000252254">
    <property type="component" value="Unassembled WGS sequence"/>
</dbReference>
<dbReference type="STRING" id="200904.GCA_900168775_00777"/>
<dbReference type="OrthoDB" id="2586265at2"/>
<evidence type="ECO:0000313" key="3">
    <source>
        <dbReference type="Proteomes" id="UP000252254"/>
    </source>
</evidence>
<protein>
    <recommendedName>
        <fullName evidence="4">Carboxypeptidase family protein</fullName>
    </recommendedName>
</protein>
<dbReference type="Gene3D" id="2.60.120.380">
    <property type="match status" value="2"/>
</dbReference>
<sequence>MKKYFVSLIVVLALSLLSSLSSVHANETAEYSKVKVEDSLEKNTMQDFEVPTDRIKMSQGTNQPILKNKLGIKQHRMITSSVTSQATNDSPNTPAIIEIGQVYTDKITEEGQQKWYRFEHNNSGKLTVIMQTVQSASVDYDLHLFKLNEETMTLEEEVISSYDSEKNEQLSKISEGGIYYIAVNSVTGSEPNLPFTFLVQQSTSYDQKEPDDNIYQAPAYLNHIYQSQTIDNSYDLDWFILQVDQEKTLTVNLDNPSSADYQLDIFDLELNGLAGLEDNEKYSISFPPGTYLLRVQSTSLDYDANQSYTLDIKEQAGEATSAEILNINTDGNVEGYMNYGYGYKWRIDGFMEVEGKAVDENGTPVPNTNIEVRIITVLNNRAYIEPGLTDRNGNFKIKIPKIQEAVGNYSYTTYSSYHYFDIIPFDIMSNGKVLDSKENSLYHFAYSTYRPH</sequence>
<evidence type="ECO:0008006" key="4">
    <source>
        <dbReference type="Google" id="ProtNLM"/>
    </source>
</evidence>
<accession>A0A366EG83</accession>
<feature type="chain" id="PRO_5016604728" description="Carboxypeptidase family protein" evidence="1">
    <location>
        <begin position="26"/>
        <end position="452"/>
    </location>
</feature>
<evidence type="ECO:0000313" key="2">
    <source>
        <dbReference type="EMBL" id="RBP00750.1"/>
    </source>
</evidence>
<evidence type="ECO:0000256" key="1">
    <source>
        <dbReference type="SAM" id="SignalP"/>
    </source>
</evidence>
<gene>
    <name evidence="2" type="ORF">DES48_102518</name>
</gene>
<reference evidence="2 3" key="1">
    <citation type="submission" date="2018-06" db="EMBL/GenBank/DDBJ databases">
        <title>Genomic Encyclopedia of Type Strains, Phase IV (KMG-IV): sequencing the most valuable type-strain genomes for metagenomic binning, comparative biology and taxonomic classification.</title>
        <authorList>
            <person name="Goeker M."/>
        </authorList>
    </citation>
    <scope>NUCLEOTIDE SEQUENCE [LARGE SCALE GENOMIC DNA]</scope>
    <source>
        <strain evidence="2 3">DSM 15140</strain>
    </source>
</reference>
<dbReference type="AlphaFoldDB" id="A0A366EG83"/>
<feature type="signal peptide" evidence="1">
    <location>
        <begin position="1"/>
        <end position="25"/>
    </location>
</feature>
<name>A0A366EG83_9BACI</name>
<dbReference type="EMBL" id="QNRI01000002">
    <property type="protein sequence ID" value="RBP00750.1"/>
    <property type="molecule type" value="Genomic_DNA"/>
</dbReference>
<dbReference type="SUPFAM" id="SSF89260">
    <property type="entry name" value="Collagen-binding domain"/>
    <property type="match status" value="2"/>
</dbReference>
<proteinExistence type="predicted"/>